<accession>A0A0L9U728</accession>
<proteinExistence type="predicted"/>
<evidence type="ECO:0000256" key="1">
    <source>
        <dbReference type="SAM" id="MobiDB-lite"/>
    </source>
</evidence>
<dbReference type="Proteomes" id="UP000053144">
    <property type="component" value="Chromosome 3"/>
</dbReference>
<organism evidence="2 3">
    <name type="scientific">Phaseolus angularis</name>
    <name type="common">Azuki bean</name>
    <name type="synonym">Vigna angularis</name>
    <dbReference type="NCBI Taxonomy" id="3914"/>
    <lineage>
        <taxon>Eukaryota</taxon>
        <taxon>Viridiplantae</taxon>
        <taxon>Streptophyta</taxon>
        <taxon>Embryophyta</taxon>
        <taxon>Tracheophyta</taxon>
        <taxon>Spermatophyta</taxon>
        <taxon>Magnoliopsida</taxon>
        <taxon>eudicotyledons</taxon>
        <taxon>Gunneridae</taxon>
        <taxon>Pentapetalae</taxon>
        <taxon>rosids</taxon>
        <taxon>fabids</taxon>
        <taxon>Fabales</taxon>
        <taxon>Fabaceae</taxon>
        <taxon>Papilionoideae</taxon>
        <taxon>50 kb inversion clade</taxon>
        <taxon>NPAAA clade</taxon>
        <taxon>indigoferoid/millettioid clade</taxon>
        <taxon>Phaseoleae</taxon>
        <taxon>Vigna</taxon>
    </lineage>
</organism>
<feature type="region of interest" description="Disordered" evidence="1">
    <location>
        <begin position="1"/>
        <end position="32"/>
    </location>
</feature>
<evidence type="ECO:0000313" key="3">
    <source>
        <dbReference type="Proteomes" id="UP000053144"/>
    </source>
</evidence>
<name>A0A0L9U728_PHAAN</name>
<dbReference type="AlphaFoldDB" id="A0A0L9U728"/>
<reference evidence="3" key="1">
    <citation type="journal article" date="2015" name="Proc. Natl. Acad. Sci. U.S.A.">
        <title>Genome sequencing of adzuki bean (Vigna angularis) provides insight into high starch and low fat accumulation and domestication.</title>
        <authorList>
            <person name="Yang K."/>
            <person name="Tian Z."/>
            <person name="Chen C."/>
            <person name="Luo L."/>
            <person name="Zhao B."/>
            <person name="Wang Z."/>
            <person name="Yu L."/>
            <person name="Li Y."/>
            <person name="Sun Y."/>
            <person name="Li W."/>
            <person name="Chen Y."/>
            <person name="Li Y."/>
            <person name="Zhang Y."/>
            <person name="Ai D."/>
            <person name="Zhao J."/>
            <person name="Shang C."/>
            <person name="Ma Y."/>
            <person name="Wu B."/>
            <person name="Wang M."/>
            <person name="Gao L."/>
            <person name="Sun D."/>
            <person name="Zhang P."/>
            <person name="Guo F."/>
            <person name="Wang W."/>
            <person name="Li Y."/>
            <person name="Wang J."/>
            <person name="Varshney R.K."/>
            <person name="Wang J."/>
            <person name="Ling H.Q."/>
            <person name="Wan P."/>
        </authorList>
    </citation>
    <scope>NUCLEOTIDE SEQUENCE</scope>
    <source>
        <strain evidence="3">cv. Jingnong 6</strain>
    </source>
</reference>
<gene>
    <name evidence="2" type="ORF">LR48_Vigan03g184900</name>
</gene>
<feature type="compositionally biased region" description="Polar residues" evidence="1">
    <location>
        <begin position="1"/>
        <end position="15"/>
    </location>
</feature>
<dbReference type="Gramene" id="KOM38467">
    <property type="protein sequence ID" value="KOM38467"/>
    <property type="gene ID" value="LR48_Vigan03g184900"/>
</dbReference>
<protein>
    <submittedName>
        <fullName evidence="2">Uncharacterized protein</fullName>
    </submittedName>
</protein>
<sequence>MTPASSRSGESQKNGFRNPRSTHEVRKMTLATSRSGELRKMASEIHVQRRKFEKELLSVNYSTSSALSVKSRPISCAPVGGVPVKGAPMPKLVIVRSDFNESLVFNRVVDLVRVDQDDRLEGWSIRDVNLGGRPLGFTDRSPWTLGLYGRPGWATLEDRSVYLWSVKGQR</sequence>
<evidence type="ECO:0000313" key="2">
    <source>
        <dbReference type="EMBL" id="KOM38467.1"/>
    </source>
</evidence>
<dbReference type="EMBL" id="CM003373">
    <property type="protein sequence ID" value="KOM38467.1"/>
    <property type="molecule type" value="Genomic_DNA"/>
</dbReference>